<feature type="compositionally biased region" description="Basic residues" evidence="2">
    <location>
        <begin position="576"/>
        <end position="586"/>
    </location>
</feature>
<dbReference type="Proteomes" id="UP001201812">
    <property type="component" value="Unassembled WGS sequence"/>
</dbReference>
<feature type="compositionally biased region" description="Basic and acidic residues" evidence="2">
    <location>
        <begin position="458"/>
        <end position="470"/>
    </location>
</feature>
<protein>
    <submittedName>
        <fullName evidence="3">Uncharacterized protein</fullName>
    </submittedName>
</protein>
<evidence type="ECO:0000313" key="3">
    <source>
        <dbReference type="EMBL" id="KAI1722012.1"/>
    </source>
</evidence>
<feature type="coiled-coil region" evidence="1">
    <location>
        <begin position="232"/>
        <end position="444"/>
    </location>
</feature>
<keyword evidence="4" id="KW-1185">Reference proteome</keyword>
<gene>
    <name evidence="3" type="ORF">DdX_04305</name>
</gene>
<feature type="region of interest" description="Disordered" evidence="2">
    <location>
        <begin position="451"/>
        <end position="470"/>
    </location>
</feature>
<evidence type="ECO:0000256" key="1">
    <source>
        <dbReference type="SAM" id="Coils"/>
    </source>
</evidence>
<reference evidence="3" key="1">
    <citation type="submission" date="2022-01" db="EMBL/GenBank/DDBJ databases">
        <title>Genome Sequence Resource for Two Populations of Ditylenchus destructor, the Migratory Endoparasitic Phytonematode.</title>
        <authorList>
            <person name="Zhang H."/>
            <person name="Lin R."/>
            <person name="Xie B."/>
        </authorList>
    </citation>
    <scope>NUCLEOTIDE SEQUENCE</scope>
    <source>
        <strain evidence="3">BazhouSP</strain>
    </source>
</reference>
<keyword evidence="1" id="KW-0175">Coiled coil</keyword>
<accession>A0AAD4NBQ6</accession>
<sequence>MDENAAEFEPVSKQNRNALLAFYNLFSRSLSAEDCATPADTVYLLRTVVNFIQRRGKLQYVPHGSFGFKECATFLQSELESIFCETLNPNNATAGDEFEILKILLLLLFLFRMAMTKEFEDFANLLTTKQRMHVADMIKYLEYQDLWSDTGSWATVLSQAASTDSFNVSRSSYDCDPGNSSFNKTDAVAEELTPRKDDGKSTRRAVNYRFSPIASLSRSTRKMKPPTPTSVIKQLRKENEEMAIQLRGIGAELDDAVDMGNNLREENRKLSRHNEDLSVKVRNLRDDLSDAEPYRELYEQVKEERDRYKQELEMLQEERNNSLVLNRNVMVERDFVLKEAECAKNERDSLEKMWKKSVDALKKEAASHNDTRQKLAECKSKYSCLEDELLKSANEANSLQEQIESRRLLIRQQTAQILKKDEQIQKLTEENQALIAQLQQRAIRCDKDVQCNLSKPQPKKENGSLNRQNDRRTNYSAQRFQPNWIGRSVFARQCGVSQSGDSCMGSSMSQASSIANIEERVEELKRRNAMVPRHLQDNYFPEMNYMPDSVNVLPNNSDAPTKKPKTHWGLGCLTPVRRRKKSNLGS</sequence>
<evidence type="ECO:0000256" key="2">
    <source>
        <dbReference type="SAM" id="MobiDB-lite"/>
    </source>
</evidence>
<organism evidence="3 4">
    <name type="scientific">Ditylenchus destructor</name>
    <dbReference type="NCBI Taxonomy" id="166010"/>
    <lineage>
        <taxon>Eukaryota</taxon>
        <taxon>Metazoa</taxon>
        <taxon>Ecdysozoa</taxon>
        <taxon>Nematoda</taxon>
        <taxon>Chromadorea</taxon>
        <taxon>Rhabditida</taxon>
        <taxon>Tylenchina</taxon>
        <taxon>Tylenchomorpha</taxon>
        <taxon>Sphaerularioidea</taxon>
        <taxon>Anguinidae</taxon>
        <taxon>Anguininae</taxon>
        <taxon>Ditylenchus</taxon>
    </lineage>
</organism>
<evidence type="ECO:0000313" key="4">
    <source>
        <dbReference type="Proteomes" id="UP001201812"/>
    </source>
</evidence>
<feature type="region of interest" description="Disordered" evidence="2">
    <location>
        <begin position="557"/>
        <end position="586"/>
    </location>
</feature>
<dbReference type="EMBL" id="JAKKPZ010000004">
    <property type="protein sequence ID" value="KAI1722012.1"/>
    <property type="molecule type" value="Genomic_DNA"/>
</dbReference>
<name>A0AAD4NBQ6_9BILA</name>
<dbReference type="AlphaFoldDB" id="A0AAD4NBQ6"/>
<comment type="caution">
    <text evidence="3">The sequence shown here is derived from an EMBL/GenBank/DDBJ whole genome shotgun (WGS) entry which is preliminary data.</text>
</comment>
<proteinExistence type="predicted"/>